<dbReference type="Pfam" id="PF12996">
    <property type="entry name" value="DUF3880"/>
    <property type="match status" value="1"/>
</dbReference>
<keyword evidence="4" id="KW-1185">Reference proteome</keyword>
<proteinExistence type="predicted"/>
<evidence type="ECO:0000313" key="4">
    <source>
        <dbReference type="Proteomes" id="UP000248066"/>
    </source>
</evidence>
<name>A0A2W0HC48_9BACI</name>
<comment type="caution">
    <text evidence="3">The sequence shown here is derived from an EMBL/GenBank/DDBJ whole genome shotgun (WGS) entry which is preliminary data.</text>
</comment>
<sequence>MHPERRDRTLPSYKIFFLDHRSCYLNSLGDSLAQLGHQIFFQSSWKLKEIEAGIAHFKPDILLTVGCDIPLRGPVPDQLPTLCRKYGLFHVYWATEDQIQHDLWSLPFINRIKPDLVWTLHPSCIPSYEARGISADHLDFKFNPRVFSAKTALDPEIYDIAFVGTTHLHIKTYRYKSFRDLLFPLVKKGVKTDIWGFGWDLDQALLKKEYGTRVPLSWYHGYLPYLKTGPVYRNARIVLGVQNADDQITQRTVEILGTGAFMIASRTSALATMLEDGKELVLSGSPEETIALVHQYLHDPVRRLQIGQNARAKILKDHTFTDHLRRVLPRLNELLMKKRRAIT</sequence>
<gene>
    <name evidence="3" type="ORF">CR205_02950</name>
</gene>
<dbReference type="InterPro" id="IPR024542">
    <property type="entry name" value="YkvP_N"/>
</dbReference>
<evidence type="ECO:0008006" key="5">
    <source>
        <dbReference type="Google" id="ProtNLM"/>
    </source>
</evidence>
<dbReference type="SUPFAM" id="SSF53756">
    <property type="entry name" value="UDP-Glycosyltransferase/glycogen phosphorylase"/>
    <property type="match status" value="1"/>
</dbReference>
<feature type="domain" description="Spore protein YkvP N-terminal" evidence="1">
    <location>
        <begin position="15"/>
        <end position="121"/>
    </location>
</feature>
<feature type="domain" description="Spore protein YkvP/CgeB glycosyl transferase-like" evidence="2">
    <location>
        <begin position="182"/>
        <end position="326"/>
    </location>
</feature>
<evidence type="ECO:0000313" key="3">
    <source>
        <dbReference type="EMBL" id="PYZ97570.1"/>
    </source>
</evidence>
<reference evidence="3 4" key="1">
    <citation type="submission" date="2017-10" db="EMBL/GenBank/DDBJ databases">
        <title>Bacillus sp. nov., a halophilic bacterium isolated from a Yangshapao Lake.</title>
        <authorList>
            <person name="Wang H."/>
        </authorList>
    </citation>
    <scope>NUCLEOTIDE SEQUENCE [LARGE SCALE GENOMIC DNA]</scope>
    <source>
        <strain evidence="3 4">YSP-3</strain>
    </source>
</reference>
<evidence type="ECO:0000259" key="2">
    <source>
        <dbReference type="Pfam" id="PF13524"/>
    </source>
</evidence>
<dbReference type="Gene3D" id="3.40.50.2000">
    <property type="entry name" value="Glycogen Phosphorylase B"/>
    <property type="match status" value="1"/>
</dbReference>
<evidence type="ECO:0000259" key="1">
    <source>
        <dbReference type="Pfam" id="PF12996"/>
    </source>
</evidence>
<organism evidence="3 4">
    <name type="scientific">Alteribacter lacisalsi</name>
    <dbReference type="NCBI Taxonomy" id="2045244"/>
    <lineage>
        <taxon>Bacteria</taxon>
        <taxon>Bacillati</taxon>
        <taxon>Bacillota</taxon>
        <taxon>Bacilli</taxon>
        <taxon>Bacillales</taxon>
        <taxon>Bacillaceae</taxon>
        <taxon>Alteribacter</taxon>
    </lineage>
</organism>
<dbReference type="Proteomes" id="UP000248066">
    <property type="component" value="Unassembled WGS sequence"/>
</dbReference>
<dbReference type="InterPro" id="IPR055259">
    <property type="entry name" value="YkvP/CgeB_Glyco_trans-like"/>
</dbReference>
<accession>A0A2W0HC48</accession>
<dbReference type="Pfam" id="PF13524">
    <property type="entry name" value="Glyco_trans_1_2"/>
    <property type="match status" value="1"/>
</dbReference>
<dbReference type="EMBL" id="PDOF01000001">
    <property type="protein sequence ID" value="PYZ97570.1"/>
    <property type="molecule type" value="Genomic_DNA"/>
</dbReference>
<protein>
    <recommendedName>
        <fullName evidence="5">Glycosyltransferase family 1 protein</fullName>
    </recommendedName>
</protein>
<dbReference type="AlphaFoldDB" id="A0A2W0HC48"/>